<dbReference type="CDD" id="cd00009">
    <property type="entry name" value="AAA"/>
    <property type="match status" value="1"/>
</dbReference>
<name>A0A084ILS9_SALHC</name>
<dbReference type="EMBL" id="APNK01000010">
    <property type="protein sequence ID" value="KEZ77663.1"/>
    <property type="molecule type" value="Genomic_DNA"/>
</dbReference>
<dbReference type="AlphaFoldDB" id="A0A084ILS9"/>
<feature type="domain" description="ChlI/MoxR AAA lid" evidence="2">
    <location>
        <begin position="254"/>
        <end position="305"/>
    </location>
</feature>
<dbReference type="SUPFAM" id="SSF52540">
    <property type="entry name" value="P-loop containing nucleoside triphosphate hydrolases"/>
    <property type="match status" value="1"/>
</dbReference>
<dbReference type="GO" id="GO:0005524">
    <property type="term" value="F:ATP binding"/>
    <property type="evidence" value="ECO:0007669"/>
    <property type="project" value="InterPro"/>
</dbReference>
<feature type="domain" description="ATPase AAA-3" evidence="1">
    <location>
        <begin position="51"/>
        <end position="181"/>
    </location>
</feature>
<dbReference type="RefSeq" id="WP_084188734.1">
    <property type="nucleotide sequence ID" value="NZ_APNK01000010.1"/>
</dbReference>
<evidence type="ECO:0000313" key="3">
    <source>
        <dbReference type="EMBL" id="KEZ77663.1"/>
    </source>
</evidence>
<dbReference type="Pfam" id="PF07726">
    <property type="entry name" value="AAA_3"/>
    <property type="match status" value="1"/>
</dbReference>
<dbReference type="GO" id="GO:0016887">
    <property type="term" value="F:ATP hydrolysis activity"/>
    <property type="evidence" value="ECO:0007669"/>
    <property type="project" value="InterPro"/>
</dbReference>
<dbReference type="InterPro" id="IPR027417">
    <property type="entry name" value="P-loop_NTPase"/>
</dbReference>
<dbReference type="InterPro" id="IPR011703">
    <property type="entry name" value="ATPase_AAA-3"/>
</dbReference>
<protein>
    <submittedName>
        <fullName evidence="3">MoxR-like ATPase</fullName>
    </submittedName>
</protein>
<sequence>MSPQPPPQNAAPDRAAIAGALDRARQAIGQRLYDKDHVVRLALACLLADGHLLIEDIPGVGKTTLAHGLADTLGLAFSRIQFVSDLLPSDILGVSVFDRNEAEFVFRPGPIFAELVLADEINRASPRTQSALLEAMAERQVTIEGVTHVLEAPFNVLATQNPADQNGTFALPDSQLDRFLMRIHLGYPTRMAERRLLAGGDTRAEAHNDRLSPVAGPNELIAWQQAAAATLVRDPLLDYLQALIAYSRRTGIFERGLSPRGGLALRRAAQAWALIDGRDHVLPEDVQAVLPAVVDHRLIRRERDTDQPSTHLLHSVDVG</sequence>
<dbReference type="PIRSF" id="PIRSF002849">
    <property type="entry name" value="AAA_ATPase_chaperone_MoxR_prd"/>
    <property type="match status" value="1"/>
</dbReference>
<reference evidence="3 4" key="1">
    <citation type="submission" date="2013-03" db="EMBL/GenBank/DDBJ databases">
        <title>Salinisphaera hydrothermalis C41B8 Genome Sequencing.</title>
        <authorList>
            <person name="Li C."/>
            <person name="Lai Q."/>
            <person name="Shao Z."/>
        </authorList>
    </citation>
    <scope>NUCLEOTIDE SEQUENCE [LARGE SCALE GENOMIC DNA]</scope>
    <source>
        <strain evidence="3 4">C41B8</strain>
    </source>
</reference>
<organism evidence="3 4">
    <name type="scientific">Salinisphaera hydrothermalis (strain C41B8)</name>
    <dbReference type="NCBI Taxonomy" id="1304275"/>
    <lineage>
        <taxon>Bacteria</taxon>
        <taxon>Pseudomonadati</taxon>
        <taxon>Pseudomonadota</taxon>
        <taxon>Gammaproteobacteria</taxon>
        <taxon>Salinisphaerales</taxon>
        <taxon>Salinisphaeraceae</taxon>
        <taxon>Salinisphaera</taxon>
    </lineage>
</organism>
<dbReference type="Gene3D" id="1.10.8.80">
    <property type="entry name" value="Magnesium chelatase subunit I, C-Terminal domain"/>
    <property type="match status" value="1"/>
</dbReference>
<accession>A0A084ILS9</accession>
<dbReference type="STRING" id="1304275.C41B8_08760"/>
<evidence type="ECO:0000313" key="4">
    <source>
        <dbReference type="Proteomes" id="UP000028302"/>
    </source>
</evidence>
<dbReference type="PANTHER" id="PTHR42759">
    <property type="entry name" value="MOXR FAMILY PROTEIN"/>
    <property type="match status" value="1"/>
</dbReference>
<gene>
    <name evidence="3" type="ORF">C41B8_08760</name>
</gene>
<dbReference type="PANTHER" id="PTHR42759:SF5">
    <property type="entry name" value="METHANOL DEHYDROGENASE REGULATOR"/>
    <property type="match status" value="1"/>
</dbReference>
<dbReference type="Proteomes" id="UP000028302">
    <property type="component" value="Unassembled WGS sequence"/>
</dbReference>
<keyword evidence="4" id="KW-1185">Reference proteome</keyword>
<dbReference type="PATRIC" id="fig|1304275.5.peg.1786"/>
<evidence type="ECO:0000259" key="1">
    <source>
        <dbReference type="Pfam" id="PF07726"/>
    </source>
</evidence>
<dbReference type="Gene3D" id="3.40.50.300">
    <property type="entry name" value="P-loop containing nucleotide triphosphate hydrolases"/>
    <property type="match status" value="1"/>
</dbReference>
<dbReference type="Pfam" id="PF17863">
    <property type="entry name" value="AAA_lid_2"/>
    <property type="match status" value="1"/>
</dbReference>
<dbReference type="InterPro" id="IPR050764">
    <property type="entry name" value="CbbQ/NirQ/NorQ/GpvN"/>
</dbReference>
<dbReference type="eggNOG" id="COG0714">
    <property type="taxonomic scope" value="Bacteria"/>
</dbReference>
<dbReference type="OrthoDB" id="9808397at2"/>
<evidence type="ECO:0000259" key="2">
    <source>
        <dbReference type="Pfam" id="PF17863"/>
    </source>
</evidence>
<comment type="caution">
    <text evidence="3">The sequence shown here is derived from an EMBL/GenBank/DDBJ whole genome shotgun (WGS) entry which is preliminary data.</text>
</comment>
<dbReference type="InterPro" id="IPR041628">
    <property type="entry name" value="ChlI/MoxR_AAA_lid"/>
</dbReference>
<proteinExistence type="predicted"/>